<name>A0A7I5E8B8_HAECO</name>
<feature type="compositionally biased region" description="Low complexity" evidence="1">
    <location>
        <begin position="183"/>
        <end position="199"/>
    </location>
</feature>
<evidence type="ECO:0000256" key="1">
    <source>
        <dbReference type="SAM" id="MobiDB-lite"/>
    </source>
</evidence>
<feature type="compositionally biased region" description="Low complexity" evidence="1">
    <location>
        <begin position="312"/>
        <end position="328"/>
    </location>
</feature>
<reference evidence="3" key="1">
    <citation type="submission" date="2020-12" db="UniProtKB">
        <authorList>
            <consortium name="WormBaseParasite"/>
        </authorList>
    </citation>
    <scope>IDENTIFICATION</scope>
    <source>
        <strain evidence="3">MHco3</strain>
    </source>
</reference>
<feature type="compositionally biased region" description="Basic and acidic residues" evidence="1">
    <location>
        <begin position="93"/>
        <end position="103"/>
    </location>
</feature>
<protein>
    <submittedName>
        <fullName evidence="3">RanBD1 domain-containing protein</fullName>
    </submittedName>
</protein>
<feature type="compositionally biased region" description="Basic and acidic residues" evidence="1">
    <location>
        <begin position="274"/>
        <end position="284"/>
    </location>
</feature>
<feature type="compositionally biased region" description="Basic and acidic residues" evidence="1">
    <location>
        <begin position="299"/>
        <end position="309"/>
    </location>
</feature>
<feature type="compositionally biased region" description="Low complexity" evidence="1">
    <location>
        <begin position="142"/>
        <end position="153"/>
    </location>
</feature>
<accession>A0A7I5E8B8</accession>
<keyword evidence="2" id="KW-1185">Reference proteome</keyword>
<dbReference type="AlphaFoldDB" id="A0A7I5E8B8"/>
<evidence type="ECO:0000313" key="3">
    <source>
        <dbReference type="WBParaSite" id="HCON_00065260-00002"/>
    </source>
</evidence>
<organism evidence="2 3">
    <name type="scientific">Haemonchus contortus</name>
    <name type="common">Barber pole worm</name>
    <dbReference type="NCBI Taxonomy" id="6289"/>
    <lineage>
        <taxon>Eukaryota</taxon>
        <taxon>Metazoa</taxon>
        <taxon>Ecdysozoa</taxon>
        <taxon>Nematoda</taxon>
        <taxon>Chromadorea</taxon>
        <taxon>Rhabditida</taxon>
        <taxon>Rhabditina</taxon>
        <taxon>Rhabditomorpha</taxon>
        <taxon>Strongyloidea</taxon>
        <taxon>Trichostrongylidae</taxon>
        <taxon>Haemonchus</taxon>
    </lineage>
</organism>
<dbReference type="WBParaSite" id="HCON_00065260-00002">
    <property type="protein sequence ID" value="HCON_00065260-00002"/>
    <property type="gene ID" value="HCON_00065260"/>
</dbReference>
<feature type="region of interest" description="Disordered" evidence="1">
    <location>
        <begin position="92"/>
        <end position="122"/>
    </location>
</feature>
<feature type="compositionally biased region" description="Polar residues" evidence="1">
    <location>
        <begin position="221"/>
        <end position="239"/>
    </location>
</feature>
<feature type="compositionally biased region" description="Polar residues" evidence="1">
    <location>
        <begin position="104"/>
        <end position="113"/>
    </location>
</feature>
<feature type="compositionally biased region" description="Polar residues" evidence="1">
    <location>
        <begin position="285"/>
        <end position="295"/>
    </location>
</feature>
<sequence>MAADEVKQTSEQQMRTLQFNDKVSRLNREFIRQLQEWYKQCAHYDFSNSVKSYLEHMKRLDEMYSGKPTPKSTSTVGTPTASTGRVIAKAKRRIEGTTPRDELNNSVKVSTPSGAPPRLSLGDVSVIKPNLDATLTVPTPKASESSAASEHASGSGGGGRKRAIRGGGPAGGAETVVFRGSDVSTVSSSAAVLPTTTLPKPTPGFWSSQKRDSDINDKSKPTFTFGSSKVTNSTEQDNNFLKVPPVTFGNGKPLTFGTSKDEKSDSSAGTFGASKKDEGSKEKNQSTLSPTSSISFGAKKAEEDSEKKPALSFPSFGSSTTSTAPTGGLQFSFGTLPKSSNEGEKGDDEGEYVPPKAEVVEFEEPGATFSSKCSVFKLVDKQYTKLGVGMLHLKEVDGKKSVLVRAATAIGTVWINALMNKTMKAVKADEKGEKIRLICPASEKEICTYVIRFPSTKEASKVLGEIEAAAK</sequence>
<dbReference type="SUPFAM" id="SSF50729">
    <property type="entry name" value="PH domain-like"/>
    <property type="match status" value="1"/>
</dbReference>
<evidence type="ECO:0000313" key="2">
    <source>
        <dbReference type="Proteomes" id="UP000025227"/>
    </source>
</evidence>
<dbReference type="Proteomes" id="UP000025227">
    <property type="component" value="Unplaced"/>
</dbReference>
<dbReference type="InterPro" id="IPR011993">
    <property type="entry name" value="PH-like_dom_sf"/>
</dbReference>
<feature type="compositionally biased region" description="Basic and acidic residues" evidence="1">
    <location>
        <begin position="209"/>
        <end position="220"/>
    </location>
</feature>
<feature type="region of interest" description="Disordered" evidence="1">
    <location>
        <begin position="136"/>
        <end position="352"/>
    </location>
</feature>
<proteinExistence type="predicted"/>
<dbReference type="OrthoDB" id="10062131at2759"/>
<dbReference type="Gene3D" id="2.30.29.30">
    <property type="entry name" value="Pleckstrin-homology domain (PH domain)/Phosphotyrosine-binding domain (PTB)"/>
    <property type="match status" value="1"/>
</dbReference>